<keyword evidence="3" id="KW-0998">Cell outer membrane</keyword>
<dbReference type="SUPFAM" id="SSF56935">
    <property type="entry name" value="Porins"/>
    <property type="match status" value="1"/>
</dbReference>
<feature type="signal peptide" evidence="4">
    <location>
        <begin position="1"/>
        <end position="19"/>
    </location>
</feature>
<name>A0A6L9EIG0_9FLAO</name>
<dbReference type="InterPro" id="IPR036942">
    <property type="entry name" value="Beta-barrel_TonB_sf"/>
</dbReference>
<keyword evidence="2" id="KW-0472">Membrane</keyword>
<dbReference type="RefSeq" id="WP_161437012.1">
    <property type="nucleotide sequence ID" value="NZ_WXYO01000008.1"/>
</dbReference>
<dbReference type="Gene3D" id="2.40.170.20">
    <property type="entry name" value="TonB-dependent receptor, beta-barrel domain"/>
    <property type="match status" value="1"/>
</dbReference>
<protein>
    <submittedName>
        <fullName evidence="6">TonB-dependent receptor</fullName>
    </submittedName>
</protein>
<dbReference type="InterPro" id="IPR008969">
    <property type="entry name" value="CarboxyPept-like_regulatory"/>
</dbReference>
<organism evidence="6 7">
    <name type="scientific">Poritiphilus flavus</name>
    <dbReference type="NCBI Taxonomy" id="2697053"/>
    <lineage>
        <taxon>Bacteria</taxon>
        <taxon>Pseudomonadati</taxon>
        <taxon>Bacteroidota</taxon>
        <taxon>Flavobacteriia</taxon>
        <taxon>Flavobacteriales</taxon>
        <taxon>Flavobacteriaceae</taxon>
        <taxon>Poritiphilus</taxon>
    </lineage>
</organism>
<evidence type="ECO:0000256" key="1">
    <source>
        <dbReference type="ARBA" id="ARBA00004442"/>
    </source>
</evidence>
<dbReference type="Proteomes" id="UP000475249">
    <property type="component" value="Unassembled WGS sequence"/>
</dbReference>
<evidence type="ECO:0000259" key="5">
    <source>
        <dbReference type="Pfam" id="PF14905"/>
    </source>
</evidence>
<evidence type="ECO:0000313" key="6">
    <source>
        <dbReference type="EMBL" id="NAS13979.1"/>
    </source>
</evidence>
<dbReference type="AlphaFoldDB" id="A0A6L9EIG0"/>
<comment type="caution">
    <text evidence="6">The sequence shown here is derived from an EMBL/GenBank/DDBJ whole genome shotgun (WGS) entry which is preliminary data.</text>
</comment>
<feature type="chain" id="PRO_5026903442" evidence="4">
    <location>
        <begin position="20"/>
        <end position="775"/>
    </location>
</feature>
<reference evidence="6 7" key="1">
    <citation type="submission" date="2020-01" db="EMBL/GenBank/DDBJ databases">
        <title>Bacteria diversity of Porities sp.</title>
        <authorList>
            <person name="Wang G."/>
        </authorList>
    </citation>
    <scope>NUCLEOTIDE SEQUENCE [LARGE SCALE GENOMIC DNA]</scope>
    <source>
        <strain evidence="6 7">R33</strain>
    </source>
</reference>
<proteinExistence type="predicted"/>
<keyword evidence="6" id="KW-0675">Receptor</keyword>
<sequence>MTYKLAALFWVSLCATLQAQQTVSLEGMVTEATAKVVSVGDALLFDQREKEPVAYTAVLEGRFRFNEVPKGNYRLKISCLGFASYEQEITLFENEYLSIVLEEKATELKEVELVAAKPLFGFKNGNVSMDVTNPVLSAIPDPLEVLSKLPGVQLSPDRTSINVIGRGAPLIYLGNQRISVEELTAMSVSDIQSVELINNPSAKYEAEGRTVLLITTKQSTGKGLKLGIVETASQKRNFNNYLNFTANNSGEDLTLKGSLARNDLQTWESNSFEFLIPERDILTDYLVLIPRNDRLQINSNLGLLYDLNKEDYISLNLNLQRQTDQFPIETSTLLQEGNITDRILTKTTNDNSRDLFSGSFNYNNRLSSNLTLFSGVQYTWYDQKLQTAINNNLNDAGFIPSQNRNQRYSIESKAVRVDLEKNFKKGLKAEFGMTLNKADADAFTRISNINDGSDEVVNYDYSETTTAAYLQFSGEGKRFSYGAGMRVETNEARGEFTDDSLLALDRKNTNFFPRVNTSLELDSTKSIQLNYAKTIRRPNFRNTSTITVFINPFLEGSNNVNLLPAITEEWSVNFQWKDKSLSLRYSEQDNPIYYSIRYDEQADRAVLAPTNFKGETGLDINLGLPFNHKIWTSTNWVSLLYRRIRDPEAALSDSRPYLYYYTNHQFKIARDTTISVGGWGLTKRKEGIYERNGLFVLEAAFSKTFFKKLQCSLRLSDITRGQNYRESYNIAGVVAEGIYFGDAREIALSLQYSFGSSKANEYRNKEVDDNLDRIQ</sequence>
<keyword evidence="7" id="KW-1185">Reference proteome</keyword>
<dbReference type="SUPFAM" id="SSF49464">
    <property type="entry name" value="Carboxypeptidase regulatory domain-like"/>
    <property type="match status" value="1"/>
</dbReference>
<evidence type="ECO:0000256" key="2">
    <source>
        <dbReference type="ARBA" id="ARBA00023136"/>
    </source>
</evidence>
<keyword evidence="4" id="KW-0732">Signal</keyword>
<dbReference type="EMBL" id="WXYO01000008">
    <property type="protein sequence ID" value="NAS13979.1"/>
    <property type="molecule type" value="Genomic_DNA"/>
</dbReference>
<evidence type="ECO:0000256" key="4">
    <source>
        <dbReference type="SAM" id="SignalP"/>
    </source>
</evidence>
<dbReference type="Pfam" id="PF14905">
    <property type="entry name" value="OMP_b-brl_3"/>
    <property type="match status" value="1"/>
</dbReference>
<evidence type="ECO:0000313" key="7">
    <source>
        <dbReference type="Proteomes" id="UP000475249"/>
    </source>
</evidence>
<dbReference type="InterPro" id="IPR041700">
    <property type="entry name" value="OMP_b-brl_3"/>
</dbReference>
<dbReference type="GO" id="GO:0009279">
    <property type="term" value="C:cell outer membrane"/>
    <property type="evidence" value="ECO:0007669"/>
    <property type="project" value="UniProtKB-SubCell"/>
</dbReference>
<comment type="subcellular location">
    <subcellularLocation>
        <location evidence="1">Cell outer membrane</location>
    </subcellularLocation>
</comment>
<accession>A0A6L9EIG0</accession>
<evidence type="ECO:0000256" key="3">
    <source>
        <dbReference type="ARBA" id="ARBA00023237"/>
    </source>
</evidence>
<feature type="domain" description="Outer membrane protein beta-barrel" evidence="5">
    <location>
        <begin position="375"/>
        <end position="752"/>
    </location>
</feature>
<dbReference type="Pfam" id="PF13715">
    <property type="entry name" value="CarbopepD_reg_2"/>
    <property type="match status" value="1"/>
</dbReference>
<gene>
    <name evidence="6" type="ORF">GTQ38_18345</name>
</gene>